<dbReference type="OrthoDB" id="255848at2"/>
<dbReference type="Pfam" id="PF07596">
    <property type="entry name" value="SBP_bac_10"/>
    <property type="match status" value="1"/>
</dbReference>
<accession>A0A2U1B891</accession>
<keyword evidence="1" id="KW-1133">Transmembrane helix</keyword>
<dbReference type="NCBIfam" id="TIGR02532">
    <property type="entry name" value="IV_pilin_GFxxxE"/>
    <property type="match status" value="1"/>
</dbReference>
<dbReference type="Pfam" id="PF07963">
    <property type="entry name" value="N_methyl"/>
    <property type="match status" value="1"/>
</dbReference>
<dbReference type="AlphaFoldDB" id="A0A2U1B891"/>
<evidence type="ECO:0000256" key="1">
    <source>
        <dbReference type="SAM" id="Phobius"/>
    </source>
</evidence>
<evidence type="ECO:0000259" key="2">
    <source>
        <dbReference type="Pfam" id="PF07596"/>
    </source>
</evidence>
<dbReference type="InterPro" id="IPR011453">
    <property type="entry name" value="DUF1559"/>
</dbReference>
<dbReference type="InterPro" id="IPR045584">
    <property type="entry name" value="Pilin-like"/>
</dbReference>
<sequence length="245" mass="27319">MRYGKNVWYGKHRRNFTLIELLVVIAIIAILASMLLPALNRARASARGTQCKNKMKQLGIAHQLYAADHQDFVVPTRQTYASGGRQDWETSLGPYASQLFLERYNKGDFTPDNPEVEKNRYSVPVCSEYVPGPTLDNSLEQTRKLAGCGGIAQNNFLGNEQPAVKFPGIRHASRILLAGEGLYFSITKWTGEWDGAWNSARFPHPDGMGMLLADGHVSALYGKYPSDGLQHRISWNPDGSDLSKY</sequence>
<reference evidence="3 4" key="1">
    <citation type="submission" date="2018-04" db="EMBL/GenBank/DDBJ databases">
        <title>Genomic Encyclopedia of Type Strains, Phase IV (KMG-IV): sequencing the most valuable type-strain genomes for metagenomic binning, comparative biology and taxonomic classification.</title>
        <authorList>
            <person name="Goeker M."/>
        </authorList>
    </citation>
    <scope>NUCLEOTIDE SEQUENCE [LARGE SCALE GENOMIC DNA]</scope>
    <source>
        <strain evidence="3 4">DSM 14823</strain>
    </source>
</reference>
<comment type="caution">
    <text evidence="3">The sequence shown here is derived from an EMBL/GenBank/DDBJ whole genome shotgun (WGS) entry which is preliminary data.</text>
</comment>
<keyword evidence="1" id="KW-0472">Membrane</keyword>
<dbReference type="Proteomes" id="UP000245959">
    <property type="component" value="Unassembled WGS sequence"/>
</dbReference>
<dbReference type="PANTHER" id="PTHR30093">
    <property type="entry name" value="GENERAL SECRETION PATHWAY PROTEIN G"/>
    <property type="match status" value="1"/>
</dbReference>
<proteinExistence type="predicted"/>
<dbReference type="SUPFAM" id="SSF54523">
    <property type="entry name" value="Pili subunits"/>
    <property type="match status" value="1"/>
</dbReference>
<keyword evidence="4" id="KW-1185">Reference proteome</keyword>
<dbReference type="Gene3D" id="3.30.700.10">
    <property type="entry name" value="Glycoprotein, Type 4 Pilin"/>
    <property type="match status" value="1"/>
</dbReference>
<evidence type="ECO:0000313" key="4">
    <source>
        <dbReference type="Proteomes" id="UP000245959"/>
    </source>
</evidence>
<protein>
    <submittedName>
        <fullName evidence="3">Prepilin-type N-terminal cleavage/methylation domain-containing protein/prepilin-type processing-associated H-X9-DG protein</fullName>
    </submittedName>
</protein>
<dbReference type="InterPro" id="IPR012902">
    <property type="entry name" value="N_methyl_site"/>
</dbReference>
<dbReference type="RefSeq" id="WP_116883072.1">
    <property type="nucleotide sequence ID" value="NZ_CABMMC010000083.1"/>
</dbReference>
<keyword evidence="1" id="KW-0812">Transmembrane</keyword>
<gene>
    <name evidence="3" type="ORF">C8D82_10576</name>
</gene>
<feature type="transmembrane region" description="Helical" evidence="1">
    <location>
        <begin position="21"/>
        <end position="39"/>
    </location>
</feature>
<dbReference type="EMBL" id="QEKH01000005">
    <property type="protein sequence ID" value="PVY44747.1"/>
    <property type="molecule type" value="Genomic_DNA"/>
</dbReference>
<name>A0A2U1B891_9BACT</name>
<organism evidence="3 4">
    <name type="scientific">Victivallis vadensis</name>
    <dbReference type="NCBI Taxonomy" id="172901"/>
    <lineage>
        <taxon>Bacteria</taxon>
        <taxon>Pseudomonadati</taxon>
        <taxon>Lentisphaerota</taxon>
        <taxon>Lentisphaeria</taxon>
        <taxon>Victivallales</taxon>
        <taxon>Victivallaceae</taxon>
        <taxon>Victivallis</taxon>
    </lineage>
</organism>
<feature type="domain" description="DUF1559" evidence="2">
    <location>
        <begin position="41"/>
        <end position="90"/>
    </location>
</feature>
<dbReference type="GeneID" id="78294395"/>
<evidence type="ECO:0000313" key="3">
    <source>
        <dbReference type="EMBL" id="PVY44747.1"/>
    </source>
</evidence>